<sequence>MKTMRDSTPSPRRPGACWLALLLALAGARVGAQAPQPAAPLPPAVQQALRQAQIPEQALGVWLQAVEGGPPRLAWQADKAFNPASLLKLVTGLAALEQLGPAWTWQTPVWMQGRFQPESGRLAGDLVIKGVGDPKLVRERLWLLLQRLRGLGLREIEGDIVLDGSAFAPWPSSPADFDGEPWRPGNATPEALLLNHKALLFGFRPDPARGIAHISVDPPLPGLPQSVPLASGPCNDWRGGLRLLWQEGQPLRFAGSYPTSCGELNWPLADPEPASYNARLLRAQWQELGGSLRGQVRAGTAPADSPPLFSFASPPLAEVLRDLLKHSANLGSEMLLLSLARERPATLEGAREQLRRWLVQRLGEDEEVWLENGSGLSRQSRLKPRQLGLLLRQAWTSPQMPEFVAALPIAGQDGTLTRGGALRYGPAYGRAHLKTGSLRDVTALAGYVHADSGRRYVMVAVLQHPRAAAGRPSLDALLQWAVQDREASQ</sequence>
<dbReference type="Pfam" id="PF02113">
    <property type="entry name" value="Peptidase_S13"/>
    <property type="match status" value="1"/>
</dbReference>
<proteinExistence type="inferred from homology"/>
<dbReference type="GO" id="GO:0000270">
    <property type="term" value="P:peptidoglycan metabolic process"/>
    <property type="evidence" value="ECO:0007669"/>
    <property type="project" value="TreeGrafter"/>
</dbReference>
<reference evidence="4 5" key="1">
    <citation type="submission" date="2019-03" db="EMBL/GenBank/DDBJ databases">
        <title>Genomic Encyclopedia of Type Strains, Phase IV (KMG-IV): sequencing the most valuable type-strain genomes for metagenomic binning, comparative biology and taxonomic classification.</title>
        <authorList>
            <person name="Goeker M."/>
        </authorList>
    </citation>
    <scope>NUCLEOTIDE SEQUENCE [LARGE SCALE GENOMIC DNA]</scope>
    <source>
        <strain evidence="4 5">DSM 25082</strain>
    </source>
</reference>
<dbReference type="NCBIfam" id="TIGR00666">
    <property type="entry name" value="PBP4"/>
    <property type="match status" value="1"/>
</dbReference>
<dbReference type="Gene3D" id="3.50.80.20">
    <property type="entry name" value="D-Ala-D-Ala carboxypeptidase C, peptidase S13"/>
    <property type="match status" value="1"/>
</dbReference>
<dbReference type="EMBL" id="SNXE01000009">
    <property type="protein sequence ID" value="TDP06373.1"/>
    <property type="molecule type" value="Genomic_DNA"/>
</dbReference>
<keyword evidence="4" id="KW-0121">Carboxypeptidase</keyword>
<accession>A0A4R6MVE4</accession>
<evidence type="ECO:0000313" key="5">
    <source>
        <dbReference type="Proteomes" id="UP000295357"/>
    </source>
</evidence>
<evidence type="ECO:0000256" key="1">
    <source>
        <dbReference type="ARBA" id="ARBA00006096"/>
    </source>
</evidence>
<dbReference type="PRINTS" id="PR00922">
    <property type="entry name" value="DADACBPTASE3"/>
</dbReference>
<keyword evidence="4" id="KW-0645">Protease</keyword>
<organism evidence="4 5">
    <name type="scientific">Roseateles asaccharophilus</name>
    <dbReference type="NCBI Taxonomy" id="582607"/>
    <lineage>
        <taxon>Bacteria</taxon>
        <taxon>Pseudomonadati</taxon>
        <taxon>Pseudomonadota</taxon>
        <taxon>Betaproteobacteria</taxon>
        <taxon>Burkholderiales</taxon>
        <taxon>Sphaerotilaceae</taxon>
        <taxon>Roseateles</taxon>
    </lineage>
</organism>
<dbReference type="InterPro" id="IPR012338">
    <property type="entry name" value="Beta-lactam/transpept-like"/>
</dbReference>
<keyword evidence="3" id="KW-0732">Signal</keyword>
<dbReference type="RefSeq" id="WP_246030878.1">
    <property type="nucleotide sequence ID" value="NZ_JAUFPJ010000003.1"/>
</dbReference>
<dbReference type="Gene3D" id="3.40.710.10">
    <property type="entry name" value="DD-peptidase/beta-lactamase superfamily"/>
    <property type="match status" value="1"/>
</dbReference>
<evidence type="ECO:0000313" key="4">
    <source>
        <dbReference type="EMBL" id="TDP06373.1"/>
    </source>
</evidence>
<dbReference type="GO" id="GO:0004185">
    <property type="term" value="F:serine-type carboxypeptidase activity"/>
    <property type="evidence" value="ECO:0007669"/>
    <property type="project" value="InterPro"/>
</dbReference>
<dbReference type="AlphaFoldDB" id="A0A4R6MVE4"/>
<evidence type="ECO:0000256" key="2">
    <source>
        <dbReference type="ARBA" id="ARBA00022801"/>
    </source>
</evidence>
<name>A0A4R6MVE4_9BURK</name>
<dbReference type="PANTHER" id="PTHR30023">
    <property type="entry name" value="D-ALANYL-D-ALANINE CARBOXYPEPTIDASE"/>
    <property type="match status" value="1"/>
</dbReference>
<dbReference type="Proteomes" id="UP000295357">
    <property type="component" value="Unassembled WGS sequence"/>
</dbReference>
<gene>
    <name evidence="4" type="ORF">DFR39_10946</name>
</gene>
<dbReference type="GO" id="GO:0006508">
    <property type="term" value="P:proteolysis"/>
    <property type="evidence" value="ECO:0007669"/>
    <property type="project" value="InterPro"/>
</dbReference>
<feature type="signal peptide" evidence="3">
    <location>
        <begin position="1"/>
        <end position="34"/>
    </location>
</feature>
<comment type="caution">
    <text evidence="4">The sequence shown here is derived from an EMBL/GenBank/DDBJ whole genome shotgun (WGS) entry which is preliminary data.</text>
</comment>
<protein>
    <submittedName>
        <fullName evidence="4">D-alanyl-D-alanine carboxypeptidase/D-alanyl-D-alanine-endopeptidase (Penicillin-binding protein 4)</fullName>
    </submittedName>
</protein>
<evidence type="ECO:0000256" key="3">
    <source>
        <dbReference type="SAM" id="SignalP"/>
    </source>
</evidence>
<dbReference type="InterPro" id="IPR000667">
    <property type="entry name" value="Peptidase_S13"/>
</dbReference>
<keyword evidence="2" id="KW-0378">Hydrolase</keyword>
<keyword evidence="5" id="KW-1185">Reference proteome</keyword>
<dbReference type="PANTHER" id="PTHR30023:SF0">
    <property type="entry name" value="PENICILLIN-SENSITIVE CARBOXYPEPTIDASE A"/>
    <property type="match status" value="1"/>
</dbReference>
<feature type="chain" id="PRO_5020379372" evidence="3">
    <location>
        <begin position="35"/>
        <end position="489"/>
    </location>
</feature>
<comment type="similarity">
    <text evidence="1">Belongs to the peptidase S13 family.</text>
</comment>
<dbReference type="SUPFAM" id="SSF56601">
    <property type="entry name" value="beta-lactamase/transpeptidase-like"/>
    <property type="match status" value="1"/>
</dbReference>